<comment type="caution">
    <text evidence="1">The sequence shown here is derived from an EMBL/GenBank/DDBJ whole genome shotgun (WGS) entry which is preliminary data.</text>
</comment>
<organism evidence="1 2">
    <name type="scientific">Cohnella fermenti</name>
    <dbReference type="NCBI Taxonomy" id="2565925"/>
    <lineage>
        <taxon>Bacteria</taxon>
        <taxon>Bacillati</taxon>
        <taxon>Bacillota</taxon>
        <taxon>Bacilli</taxon>
        <taxon>Bacillales</taxon>
        <taxon>Paenibacillaceae</taxon>
        <taxon>Cohnella</taxon>
    </lineage>
</organism>
<gene>
    <name evidence="1" type="ORF">E6C55_06890</name>
</gene>
<dbReference type="OrthoDB" id="2648799at2"/>
<dbReference type="EMBL" id="SSOB01000007">
    <property type="protein sequence ID" value="THF82106.1"/>
    <property type="molecule type" value="Genomic_DNA"/>
</dbReference>
<evidence type="ECO:0000313" key="2">
    <source>
        <dbReference type="Proteomes" id="UP000310636"/>
    </source>
</evidence>
<reference evidence="1 2" key="1">
    <citation type="submission" date="2019-04" db="EMBL/GenBank/DDBJ databases">
        <title>Cohnella sp. nov. isolated from preserved vegetables.</title>
        <authorList>
            <person name="Lin S.-Y."/>
            <person name="Hung M.-H."/>
            <person name="Young C.-C."/>
        </authorList>
    </citation>
    <scope>NUCLEOTIDE SEQUENCE [LARGE SCALE GENOMIC DNA]</scope>
    <source>
        <strain evidence="1 2">CC-MHH1044</strain>
    </source>
</reference>
<protein>
    <submittedName>
        <fullName evidence="1">Uncharacterized protein</fullName>
    </submittedName>
</protein>
<name>A0A4S4C319_9BACL</name>
<dbReference type="RefSeq" id="WP_136369045.1">
    <property type="nucleotide sequence ID" value="NZ_SSOB01000007.1"/>
</dbReference>
<sequence length="75" mass="8891">MTPRRTTERTQLIELEDDLLEQYDTCQWLLATVWQTIRSSDERLHLPTLRRILAAIRDVVGSVDGDLFEVRFQFI</sequence>
<accession>A0A4S4C319</accession>
<keyword evidence="2" id="KW-1185">Reference proteome</keyword>
<proteinExistence type="predicted"/>
<evidence type="ECO:0000313" key="1">
    <source>
        <dbReference type="EMBL" id="THF82106.1"/>
    </source>
</evidence>
<dbReference type="Proteomes" id="UP000310636">
    <property type="component" value="Unassembled WGS sequence"/>
</dbReference>
<dbReference type="AlphaFoldDB" id="A0A4S4C319"/>